<comment type="caution">
    <text evidence="2">The sequence shown here is derived from an EMBL/GenBank/DDBJ whole genome shotgun (WGS) entry which is preliminary data.</text>
</comment>
<keyword evidence="1" id="KW-0472">Membrane</keyword>
<gene>
    <name evidence="2" type="ORF">DVH24_040930</name>
</gene>
<evidence type="ECO:0000313" key="3">
    <source>
        <dbReference type="Proteomes" id="UP000290289"/>
    </source>
</evidence>
<name>A0A498IEX6_MALDO</name>
<feature type="transmembrane region" description="Helical" evidence="1">
    <location>
        <begin position="38"/>
        <end position="58"/>
    </location>
</feature>
<evidence type="ECO:0000256" key="1">
    <source>
        <dbReference type="SAM" id="Phobius"/>
    </source>
</evidence>
<protein>
    <submittedName>
        <fullName evidence="2">Uncharacterized protein</fullName>
    </submittedName>
</protein>
<keyword evidence="1" id="KW-0812">Transmembrane</keyword>
<accession>A0A498IEX6</accession>
<dbReference type="AlphaFoldDB" id="A0A498IEX6"/>
<evidence type="ECO:0000313" key="2">
    <source>
        <dbReference type="EMBL" id="RXH79783.1"/>
    </source>
</evidence>
<keyword evidence="3" id="KW-1185">Reference proteome</keyword>
<keyword evidence="1" id="KW-1133">Transmembrane helix</keyword>
<proteinExistence type="predicted"/>
<sequence>MGHGFLGKINGAGGCSLRVSFITILSISQMPQIVDHGLHAVIVAMWLIVIFVYNTLYIKNYAI</sequence>
<reference evidence="2 3" key="1">
    <citation type="submission" date="2018-10" db="EMBL/GenBank/DDBJ databases">
        <title>A high-quality apple genome assembly.</title>
        <authorList>
            <person name="Hu J."/>
        </authorList>
    </citation>
    <scope>NUCLEOTIDE SEQUENCE [LARGE SCALE GENOMIC DNA]</scope>
    <source>
        <strain evidence="3">cv. HFTH1</strain>
        <tissue evidence="2">Young leaf</tissue>
    </source>
</reference>
<dbReference type="Proteomes" id="UP000290289">
    <property type="component" value="Chromosome 13"/>
</dbReference>
<organism evidence="2 3">
    <name type="scientific">Malus domestica</name>
    <name type="common">Apple</name>
    <name type="synonym">Pyrus malus</name>
    <dbReference type="NCBI Taxonomy" id="3750"/>
    <lineage>
        <taxon>Eukaryota</taxon>
        <taxon>Viridiplantae</taxon>
        <taxon>Streptophyta</taxon>
        <taxon>Embryophyta</taxon>
        <taxon>Tracheophyta</taxon>
        <taxon>Spermatophyta</taxon>
        <taxon>Magnoliopsida</taxon>
        <taxon>eudicotyledons</taxon>
        <taxon>Gunneridae</taxon>
        <taxon>Pentapetalae</taxon>
        <taxon>rosids</taxon>
        <taxon>fabids</taxon>
        <taxon>Rosales</taxon>
        <taxon>Rosaceae</taxon>
        <taxon>Amygdaloideae</taxon>
        <taxon>Maleae</taxon>
        <taxon>Malus</taxon>
    </lineage>
</organism>
<dbReference type="EMBL" id="RDQH01000339">
    <property type="protein sequence ID" value="RXH79783.1"/>
    <property type="molecule type" value="Genomic_DNA"/>
</dbReference>